<protein>
    <submittedName>
        <fullName evidence="2">Glycosyltransferase family 2 protein</fullName>
        <ecNumber evidence="2">2.4.-.-</ecNumber>
    </submittedName>
</protein>
<dbReference type="RefSeq" id="WP_251966696.1">
    <property type="nucleotide sequence ID" value="NZ_CP146284.1"/>
</dbReference>
<dbReference type="PANTHER" id="PTHR22916:SF67">
    <property type="entry name" value="COLANIC ACID BIOSYNTHESIS GLYCOSYL TRANSFERASE WCAE-RELATED"/>
    <property type="match status" value="1"/>
</dbReference>
<dbReference type="InterPro" id="IPR001173">
    <property type="entry name" value="Glyco_trans_2-like"/>
</dbReference>
<feature type="domain" description="Glycosyltransferase 2-like" evidence="1">
    <location>
        <begin position="7"/>
        <end position="139"/>
    </location>
</feature>
<gene>
    <name evidence="2" type="ORF">NEE14_011995</name>
</gene>
<accession>A0ABZ2INH7</accession>
<evidence type="ECO:0000313" key="2">
    <source>
        <dbReference type="EMBL" id="WWV65711.1"/>
    </source>
</evidence>
<dbReference type="SUPFAM" id="SSF53448">
    <property type="entry name" value="Nucleotide-diphospho-sugar transferases"/>
    <property type="match status" value="1"/>
</dbReference>
<reference evidence="2 3" key="1">
    <citation type="submission" date="2024-02" db="EMBL/GenBank/DDBJ databases">
        <title>Whole genome sequencing of Parabacteroides sp. AD58.</title>
        <authorList>
            <person name="Chaplin A.V."/>
            <person name="Pikina A.P."/>
            <person name="Sokolova S.R."/>
            <person name="Korostin D.O."/>
            <person name="Efimov B.A."/>
        </authorList>
    </citation>
    <scope>NUCLEOTIDE SEQUENCE [LARGE SCALE GENOMIC DNA]</scope>
    <source>
        <strain evidence="2 3">AD58</strain>
    </source>
</reference>
<dbReference type="EMBL" id="CP146284">
    <property type="protein sequence ID" value="WWV65711.1"/>
    <property type="molecule type" value="Genomic_DNA"/>
</dbReference>
<organism evidence="2 3">
    <name type="scientific">Parabacteroides absconsus</name>
    <dbReference type="NCBI Taxonomy" id="2951805"/>
    <lineage>
        <taxon>Bacteria</taxon>
        <taxon>Pseudomonadati</taxon>
        <taxon>Bacteroidota</taxon>
        <taxon>Bacteroidia</taxon>
        <taxon>Bacteroidales</taxon>
        <taxon>Tannerellaceae</taxon>
        <taxon>Parabacteroides</taxon>
    </lineage>
</organism>
<dbReference type="EC" id="2.4.-.-" evidence="2"/>
<dbReference type="PANTHER" id="PTHR22916">
    <property type="entry name" value="GLYCOSYLTRANSFERASE"/>
    <property type="match status" value="1"/>
</dbReference>
<dbReference type="Gene3D" id="3.90.550.10">
    <property type="entry name" value="Spore Coat Polysaccharide Biosynthesis Protein SpsA, Chain A"/>
    <property type="match status" value="1"/>
</dbReference>
<dbReference type="GO" id="GO:0016757">
    <property type="term" value="F:glycosyltransferase activity"/>
    <property type="evidence" value="ECO:0007669"/>
    <property type="project" value="UniProtKB-KW"/>
</dbReference>
<dbReference type="Proteomes" id="UP001320603">
    <property type="component" value="Chromosome"/>
</dbReference>
<dbReference type="CDD" id="cd06433">
    <property type="entry name" value="GT_2_WfgS_like"/>
    <property type="match status" value="1"/>
</dbReference>
<keyword evidence="2" id="KW-0328">Glycosyltransferase</keyword>
<name>A0ABZ2INH7_9BACT</name>
<keyword evidence="3" id="KW-1185">Reference proteome</keyword>
<proteinExistence type="predicted"/>
<dbReference type="Pfam" id="PF00535">
    <property type="entry name" value="Glycos_transf_2"/>
    <property type="match status" value="1"/>
</dbReference>
<dbReference type="InterPro" id="IPR029044">
    <property type="entry name" value="Nucleotide-diphossugar_trans"/>
</dbReference>
<evidence type="ECO:0000313" key="3">
    <source>
        <dbReference type="Proteomes" id="UP001320603"/>
    </source>
</evidence>
<keyword evidence="2" id="KW-0808">Transferase</keyword>
<sequence length="273" mass="31956">MKNPLVSIITVCFNAEKSILMTMDSVLGQTYPFLEYILIDGGSSDRTLSLIEEKKPLFEAKGIRLVVVSEPDRGIYDAMNKGLSYSKGDWINFMNAGDRFADSRVLEDLFKTDIRPSEQVIYGDTILHLQFGDVTMLPKPIGYMRKKMAFCHQSTLVAGDLMRREKFDLHYLLAADYAFFYRYYQQGGHFRYIHRTIAWYESEEGASSKNRLQVNREYARIQGKADRLSWKLWFVFKVLRVKLKDGLQHCLPQSYVQKMREKNYHRIAKKRLK</sequence>
<evidence type="ECO:0000259" key="1">
    <source>
        <dbReference type="Pfam" id="PF00535"/>
    </source>
</evidence>